<gene>
    <name evidence="2" type="ORF">GCM10023332_05070</name>
</gene>
<dbReference type="InterPro" id="IPR014722">
    <property type="entry name" value="Rib_uL2_dom2"/>
</dbReference>
<dbReference type="RefSeq" id="WP_345293919.1">
    <property type="nucleotide sequence ID" value="NZ_BAABJY010000001.1"/>
</dbReference>
<organism evidence="2 3">
    <name type="scientific">Luteimonas vadosa</name>
    <dbReference type="NCBI Taxonomy" id="1165507"/>
    <lineage>
        <taxon>Bacteria</taxon>
        <taxon>Pseudomonadati</taxon>
        <taxon>Pseudomonadota</taxon>
        <taxon>Gammaproteobacteria</taxon>
        <taxon>Lysobacterales</taxon>
        <taxon>Lysobacteraceae</taxon>
        <taxon>Luteimonas</taxon>
    </lineage>
</organism>
<dbReference type="InterPro" id="IPR005824">
    <property type="entry name" value="KOW"/>
</dbReference>
<evidence type="ECO:0000259" key="1">
    <source>
        <dbReference type="Pfam" id="PF00467"/>
    </source>
</evidence>
<dbReference type="SUPFAM" id="SSF50104">
    <property type="entry name" value="Translation proteins SH3-like domain"/>
    <property type="match status" value="1"/>
</dbReference>
<name>A0ABP9DQ22_9GAMM</name>
<dbReference type="Proteomes" id="UP001501323">
    <property type="component" value="Unassembled WGS sequence"/>
</dbReference>
<evidence type="ECO:0000313" key="2">
    <source>
        <dbReference type="EMBL" id="GAA4856390.1"/>
    </source>
</evidence>
<sequence length="65" mass="6890">MKGTSTTAVQDGDRCEVVAGTHKGKSGTIRDINTSKSGNVTITVVQDDGQRFKTLARNVVVRRGA</sequence>
<protein>
    <recommendedName>
        <fullName evidence="1">KOW domain-containing protein</fullName>
    </recommendedName>
</protein>
<dbReference type="Pfam" id="PF00467">
    <property type="entry name" value="KOW"/>
    <property type="match status" value="1"/>
</dbReference>
<feature type="domain" description="KOW" evidence="1">
    <location>
        <begin position="12"/>
        <end position="43"/>
    </location>
</feature>
<dbReference type="EMBL" id="BAABJY010000001">
    <property type="protein sequence ID" value="GAA4856390.1"/>
    <property type="molecule type" value="Genomic_DNA"/>
</dbReference>
<dbReference type="Gene3D" id="2.30.30.30">
    <property type="match status" value="1"/>
</dbReference>
<evidence type="ECO:0000313" key="3">
    <source>
        <dbReference type="Proteomes" id="UP001501323"/>
    </source>
</evidence>
<proteinExistence type="predicted"/>
<comment type="caution">
    <text evidence="2">The sequence shown here is derived from an EMBL/GenBank/DDBJ whole genome shotgun (WGS) entry which is preliminary data.</text>
</comment>
<reference evidence="3" key="1">
    <citation type="journal article" date="2019" name="Int. J. Syst. Evol. Microbiol.">
        <title>The Global Catalogue of Microorganisms (GCM) 10K type strain sequencing project: providing services to taxonomists for standard genome sequencing and annotation.</title>
        <authorList>
            <consortium name="The Broad Institute Genomics Platform"/>
            <consortium name="The Broad Institute Genome Sequencing Center for Infectious Disease"/>
            <person name="Wu L."/>
            <person name="Ma J."/>
        </authorList>
    </citation>
    <scope>NUCLEOTIDE SEQUENCE [LARGE SCALE GENOMIC DNA]</scope>
    <source>
        <strain evidence="3">JCM 18392</strain>
    </source>
</reference>
<dbReference type="InterPro" id="IPR008991">
    <property type="entry name" value="Translation_prot_SH3-like_sf"/>
</dbReference>
<accession>A0ABP9DQ22</accession>
<keyword evidence="3" id="KW-1185">Reference proteome</keyword>